<sequence length="200" mass="22585">MKQYLGYIIAKYGYIGIFSALALGVIGLPIPDEVLLTYVGYNVFQGKLSFFIAFLSAFLGASVGISISYALGYKLGFPFLKKFGPKFHITEERIELTQKLFKKHGSYLLIIGYFIPGVRHVTAYIAGISKMGLQRFMIFAFSGAFIWSITFISLGHELGERWFKVSSYIHRYGIYLFVLIILGVFGIIAYRKFKETKSTA</sequence>
<feature type="transmembrane region" description="Helical" evidence="2">
    <location>
        <begin position="168"/>
        <end position="190"/>
    </location>
</feature>
<name>A0ABC9VGV3_9BACL</name>
<protein>
    <recommendedName>
        <fullName evidence="3">VTT domain-containing protein</fullName>
    </recommendedName>
</protein>
<dbReference type="PANTHER" id="PTHR42709">
    <property type="entry name" value="ALKALINE PHOSPHATASE LIKE PROTEIN"/>
    <property type="match status" value="1"/>
</dbReference>
<dbReference type="InterPro" id="IPR051311">
    <property type="entry name" value="DedA_domain"/>
</dbReference>
<keyword evidence="5" id="KW-1185">Reference proteome</keyword>
<dbReference type="Pfam" id="PF09335">
    <property type="entry name" value="VTT_dom"/>
    <property type="match status" value="1"/>
</dbReference>
<dbReference type="EMBL" id="AOTZ01000004">
    <property type="protein sequence ID" value="EZP77693.1"/>
    <property type="molecule type" value="Genomic_DNA"/>
</dbReference>
<dbReference type="RefSeq" id="WP_043904769.1">
    <property type="nucleotide sequence ID" value="NZ_CM002692.1"/>
</dbReference>
<evidence type="ECO:0000259" key="3">
    <source>
        <dbReference type="Pfam" id="PF09335"/>
    </source>
</evidence>
<feature type="transmembrane region" description="Helical" evidence="2">
    <location>
        <begin position="136"/>
        <end position="156"/>
    </location>
</feature>
<dbReference type="InterPro" id="IPR032816">
    <property type="entry name" value="VTT_dom"/>
</dbReference>
<evidence type="ECO:0000256" key="1">
    <source>
        <dbReference type="ARBA" id="ARBA00010792"/>
    </source>
</evidence>
<feature type="domain" description="VTT" evidence="3">
    <location>
        <begin position="30"/>
        <end position="156"/>
    </location>
</feature>
<feature type="transmembrane region" description="Helical" evidence="2">
    <location>
        <begin position="50"/>
        <end position="72"/>
    </location>
</feature>
<reference evidence="4 5" key="1">
    <citation type="journal article" date="2014" name="Appl. Microbiol. Biotechnol.">
        <title>Transformable facultative thermophile Geobacillus stearothermophilus NUB3621 as a host strain for metabolic engineering.</title>
        <authorList>
            <person name="Blanchard K."/>
            <person name="Robic S."/>
            <person name="Matsumura I."/>
        </authorList>
    </citation>
    <scope>NUCLEOTIDE SEQUENCE [LARGE SCALE GENOMIC DNA]</scope>
    <source>
        <strain evidence="4 5">NUB3621</strain>
    </source>
</reference>
<comment type="caution">
    <text evidence="4">The sequence shown here is derived from an EMBL/GenBank/DDBJ whole genome shotgun (WGS) entry which is preliminary data.</text>
</comment>
<comment type="similarity">
    <text evidence="1">Belongs to the DedA family.</text>
</comment>
<keyword evidence="2" id="KW-0472">Membrane</keyword>
<dbReference type="AlphaFoldDB" id="A0ABC9VGV3"/>
<dbReference type="PANTHER" id="PTHR42709:SF9">
    <property type="entry name" value="ALKALINE PHOSPHATASE LIKE PROTEIN"/>
    <property type="match status" value="1"/>
</dbReference>
<keyword evidence="2" id="KW-0812">Transmembrane</keyword>
<dbReference type="Proteomes" id="UP000023566">
    <property type="component" value="Chromosome"/>
</dbReference>
<proteinExistence type="inferred from homology"/>
<evidence type="ECO:0000313" key="5">
    <source>
        <dbReference type="Proteomes" id="UP000023566"/>
    </source>
</evidence>
<keyword evidence="2" id="KW-1133">Transmembrane helix</keyword>
<evidence type="ECO:0000256" key="2">
    <source>
        <dbReference type="SAM" id="Phobius"/>
    </source>
</evidence>
<evidence type="ECO:0000313" key="4">
    <source>
        <dbReference type="EMBL" id="EZP77693.1"/>
    </source>
</evidence>
<organism evidence="4 5">
    <name type="scientific">Parageobacillus genomosp. 1</name>
    <dbReference type="NCBI Taxonomy" id="1295642"/>
    <lineage>
        <taxon>Bacteria</taxon>
        <taxon>Bacillati</taxon>
        <taxon>Bacillota</taxon>
        <taxon>Bacilli</taxon>
        <taxon>Bacillales</taxon>
        <taxon>Anoxybacillaceae</taxon>
        <taxon>Parageobacillus</taxon>
    </lineage>
</organism>
<accession>A0ABC9VGV3</accession>
<gene>
    <name evidence="4" type="ORF">H839_08669</name>
</gene>
<feature type="transmembrane region" description="Helical" evidence="2">
    <location>
        <begin position="12"/>
        <end position="30"/>
    </location>
</feature>